<dbReference type="EMBL" id="JACHIA010000001">
    <property type="protein sequence ID" value="MBB6068583.1"/>
    <property type="molecule type" value="Genomic_DNA"/>
</dbReference>
<reference evidence="2 3" key="1">
    <citation type="submission" date="2020-08" db="EMBL/GenBank/DDBJ databases">
        <title>Genomic Encyclopedia of Type Strains, Phase IV (KMG-IV): sequencing the most valuable type-strain genomes for metagenomic binning, comparative biology and taxonomic classification.</title>
        <authorList>
            <person name="Goeker M."/>
        </authorList>
    </citation>
    <scope>NUCLEOTIDE SEQUENCE [LARGE SCALE GENOMIC DNA]</scope>
    <source>
        <strain evidence="2 3">DSM 29007</strain>
    </source>
</reference>
<name>A0A841GUE8_9BACT</name>
<feature type="domain" description="Glycosyltransferase subfamily 4-like N-terminal" evidence="1">
    <location>
        <begin position="32"/>
        <end position="179"/>
    </location>
</feature>
<dbReference type="SUPFAM" id="SSF53756">
    <property type="entry name" value="UDP-Glycosyltransferase/glycogen phosphorylase"/>
    <property type="match status" value="1"/>
</dbReference>
<dbReference type="InterPro" id="IPR028098">
    <property type="entry name" value="Glyco_trans_4-like_N"/>
</dbReference>
<keyword evidence="3" id="KW-1185">Reference proteome</keyword>
<dbReference type="Pfam" id="PF13692">
    <property type="entry name" value="Glyco_trans_1_4"/>
    <property type="match status" value="1"/>
</dbReference>
<dbReference type="PANTHER" id="PTHR12526">
    <property type="entry name" value="GLYCOSYLTRANSFERASE"/>
    <property type="match status" value="1"/>
</dbReference>
<keyword evidence="2" id="KW-0808">Transferase</keyword>
<comment type="caution">
    <text evidence="2">The sequence shown here is derived from an EMBL/GenBank/DDBJ whole genome shotgun (WGS) entry which is preliminary data.</text>
</comment>
<dbReference type="RefSeq" id="WP_170030791.1">
    <property type="nucleotide sequence ID" value="NZ_JABDTL010000001.1"/>
</dbReference>
<sequence length="381" mass="40664">MTAPVFFPERVSAVRPTLLMAVYNDLATDGRVQRAARALAGDFDVRVAYPAASGAAYRAEGYEAAAIPVRGAGPVRLARFSAAVLALARRTRPAVVYAHDYYLSAVGALAARLAGAALVYDAHELIVPEPDIPVDRRDRFFYRMEKRSIHRAGLVIVANRARGEVMRSHYGLADEPLVVRNIPEAPHPVSAIHRSDAGGVRLVYQGYMDEGRGIGVFIDALALLPPEFRLEFIGGGPGLAALRARAERMGVGGRMEFAGPIPRDALDARVRACHIGLIAYVAPDRNNRLCAPNKLYEYAQAGVPVVALGSPYLAGMVREGGVGTALATEDVSPERVAAAIRELAGSLPGYAGRLQTFVAAHPWSAEAEPLRRAVAALVTAS</sequence>
<dbReference type="GO" id="GO:0016757">
    <property type="term" value="F:glycosyltransferase activity"/>
    <property type="evidence" value="ECO:0007669"/>
    <property type="project" value="UniProtKB-ARBA"/>
</dbReference>
<protein>
    <submittedName>
        <fullName evidence="2">Glycosyltransferase involved in cell wall biosynthesis</fullName>
    </submittedName>
</protein>
<proteinExistence type="predicted"/>
<evidence type="ECO:0000313" key="2">
    <source>
        <dbReference type="EMBL" id="MBB6068583.1"/>
    </source>
</evidence>
<organism evidence="2 3">
    <name type="scientific">Longimicrobium terrae</name>
    <dbReference type="NCBI Taxonomy" id="1639882"/>
    <lineage>
        <taxon>Bacteria</taxon>
        <taxon>Pseudomonadati</taxon>
        <taxon>Gemmatimonadota</taxon>
        <taxon>Longimicrobiia</taxon>
        <taxon>Longimicrobiales</taxon>
        <taxon>Longimicrobiaceae</taxon>
        <taxon>Longimicrobium</taxon>
    </lineage>
</organism>
<evidence type="ECO:0000259" key="1">
    <source>
        <dbReference type="Pfam" id="PF13439"/>
    </source>
</evidence>
<accession>A0A841GUE8</accession>
<dbReference type="AlphaFoldDB" id="A0A841GUE8"/>
<dbReference type="Gene3D" id="3.40.50.2000">
    <property type="entry name" value="Glycogen Phosphorylase B"/>
    <property type="match status" value="2"/>
</dbReference>
<dbReference type="Pfam" id="PF13439">
    <property type="entry name" value="Glyco_transf_4"/>
    <property type="match status" value="1"/>
</dbReference>
<dbReference type="Proteomes" id="UP000582837">
    <property type="component" value="Unassembled WGS sequence"/>
</dbReference>
<evidence type="ECO:0000313" key="3">
    <source>
        <dbReference type="Proteomes" id="UP000582837"/>
    </source>
</evidence>
<gene>
    <name evidence="2" type="ORF">HNQ61_000194</name>
</gene>